<dbReference type="GO" id="GO:0005886">
    <property type="term" value="C:plasma membrane"/>
    <property type="evidence" value="ECO:0007669"/>
    <property type="project" value="TreeGrafter"/>
</dbReference>
<dbReference type="GO" id="GO:0005452">
    <property type="term" value="F:solute:inorganic anion antiporter activity"/>
    <property type="evidence" value="ECO:0007669"/>
    <property type="project" value="InterPro"/>
</dbReference>
<feature type="domain" description="Bicarbonate transporter-like transmembrane" evidence="9">
    <location>
        <begin position="82"/>
        <end position="246"/>
    </location>
</feature>
<dbReference type="InterPro" id="IPR011531">
    <property type="entry name" value="HCO3_transpt-like_TM_dom"/>
</dbReference>
<dbReference type="GO" id="GO:0050801">
    <property type="term" value="P:monoatomic ion homeostasis"/>
    <property type="evidence" value="ECO:0007669"/>
    <property type="project" value="TreeGrafter"/>
</dbReference>
<feature type="compositionally biased region" description="Polar residues" evidence="7">
    <location>
        <begin position="16"/>
        <end position="25"/>
    </location>
</feature>
<comment type="similarity">
    <text evidence="2">Belongs to the anion exchanger (TC 2.A.31) family.</text>
</comment>
<comment type="caution">
    <text evidence="10">The sequence shown here is derived from an EMBL/GenBank/DDBJ whole genome shotgun (WGS) entry which is preliminary data.</text>
</comment>
<evidence type="ECO:0000259" key="9">
    <source>
        <dbReference type="Pfam" id="PF00955"/>
    </source>
</evidence>
<organism evidence="10 11">
    <name type="scientific">Aspergillus cristatus</name>
    <name type="common">Chinese Fuzhuan brick tea-fermentation fungus</name>
    <name type="synonym">Eurotium cristatum</name>
    <dbReference type="NCBI Taxonomy" id="573508"/>
    <lineage>
        <taxon>Eukaryota</taxon>
        <taxon>Fungi</taxon>
        <taxon>Dikarya</taxon>
        <taxon>Ascomycota</taxon>
        <taxon>Pezizomycotina</taxon>
        <taxon>Eurotiomycetes</taxon>
        <taxon>Eurotiomycetidae</taxon>
        <taxon>Eurotiales</taxon>
        <taxon>Aspergillaceae</taxon>
        <taxon>Aspergillus</taxon>
        <taxon>Aspergillus subgen. Aspergillus</taxon>
    </lineage>
</organism>
<evidence type="ECO:0000256" key="6">
    <source>
        <dbReference type="ARBA" id="ARBA00023136"/>
    </source>
</evidence>
<feature type="transmembrane region" description="Helical" evidence="8">
    <location>
        <begin position="223"/>
        <end position="244"/>
    </location>
</feature>
<dbReference type="EMBL" id="JXNT01000005">
    <property type="protein sequence ID" value="ODM19237.1"/>
    <property type="molecule type" value="Genomic_DNA"/>
</dbReference>
<feature type="region of interest" description="Disordered" evidence="7">
    <location>
        <begin position="585"/>
        <end position="678"/>
    </location>
</feature>
<dbReference type="Proteomes" id="UP000094569">
    <property type="component" value="Unassembled WGS sequence"/>
</dbReference>
<evidence type="ECO:0000256" key="5">
    <source>
        <dbReference type="ARBA" id="ARBA00022989"/>
    </source>
</evidence>
<feature type="domain" description="Bicarbonate transporter-like transmembrane" evidence="9">
    <location>
        <begin position="255"/>
        <end position="579"/>
    </location>
</feature>
<protein>
    <submittedName>
        <fullName evidence="10">Putative transporter protein</fullName>
    </submittedName>
</protein>
<dbReference type="GO" id="GO:0080139">
    <property type="term" value="F:borate efflux transmembrane transporter activity"/>
    <property type="evidence" value="ECO:0007669"/>
    <property type="project" value="TreeGrafter"/>
</dbReference>
<feature type="transmembrane region" description="Helical" evidence="8">
    <location>
        <begin position="382"/>
        <end position="404"/>
    </location>
</feature>
<evidence type="ECO:0000256" key="2">
    <source>
        <dbReference type="ARBA" id="ARBA00010993"/>
    </source>
</evidence>
<dbReference type="GO" id="GO:0005774">
    <property type="term" value="C:vacuolar membrane"/>
    <property type="evidence" value="ECO:0007669"/>
    <property type="project" value="UniProtKB-SubCell"/>
</dbReference>
<feature type="transmembrane region" description="Helical" evidence="8">
    <location>
        <begin position="521"/>
        <end position="541"/>
    </location>
</feature>
<keyword evidence="6 8" id="KW-0472">Membrane</keyword>
<feature type="transmembrane region" description="Helical" evidence="8">
    <location>
        <begin position="190"/>
        <end position="211"/>
    </location>
</feature>
<feature type="compositionally biased region" description="Low complexity" evidence="7">
    <location>
        <begin position="49"/>
        <end position="66"/>
    </location>
</feature>
<feature type="transmembrane region" description="Helical" evidence="8">
    <location>
        <begin position="112"/>
        <end position="132"/>
    </location>
</feature>
<reference evidence="10 11" key="1">
    <citation type="journal article" date="2016" name="BMC Genomics">
        <title>Comparative genomic and transcriptomic analyses of the Fuzhuan brick tea-fermentation fungus Aspergillus cristatus.</title>
        <authorList>
            <person name="Ge Y."/>
            <person name="Wang Y."/>
            <person name="Liu Y."/>
            <person name="Tan Y."/>
            <person name="Ren X."/>
            <person name="Zhang X."/>
            <person name="Hyde K.D."/>
            <person name="Liu Y."/>
            <person name="Liu Z."/>
        </authorList>
    </citation>
    <scope>NUCLEOTIDE SEQUENCE [LARGE SCALE GENOMIC DNA]</scope>
    <source>
        <strain evidence="10 11">GZAAS20.1005</strain>
    </source>
</reference>
<sequence length="678" mass="74833">MQDPAASPSPGHLSAPQGSFHTASQEPAEPHSRKSWQSSRPQSSRTGRPQPQQQSHPHAATPAAGATINSSIKQPKWWKVHLFRGMVKDIKRRAPYYWSDWIDAWDYRVVPATVYMFFANILPALAFSLDMFEKTNQSYGVNEVLLASVLGAVVFSLAAAQPLVIVGVTGPITVFNYTVYDIIAPRGTPYLAFMCWIGIWSLIMHWILAITNACNGLTYVTRFSCDIFGFYVACIYLQKGIQVLTRQWGAVGETSAYLSIMVALLVLMSGWICGELGSSSLFQRYVRKFLEDYGTPLTIVFFTGFVHIGHMRDVNVATLPTGRAFYPTMERRWLVRFWDIDVGDVFLAIPFAVLLTILFYFDHNVSSLIAQGTEFPLRKPAGFHWDLWLLGLTTFVAGLLGIPFPNGLIPQAPFHTASLCVTRDVADEDDTNKGKAVRITDHVVEQRVSNFAQGLLTVGTMTGPLLIVLHLIPQGVMAGLFFIMGVQALQGNGITQKLIFLAQDRDLTPASNPLKRVERRLAIWVFVVLELIGFGGTFAITQTIAAIGFPVIILFLIPVRAFLFPLWFTPEELYTLDAPTASPFTMESVGGTHGVDEPADSGSNHGQGQSKAPSGEAAMMRRDRSSSGSAVEDDLERGEAYEMQPQPQPQQLSQSQSKGSVRTRRSTASGMEIQPSND</sequence>
<dbReference type="FunFam" id="1.10.287.570:FF:000003">
    <property type="entry name" value="Anion exchange family protein"/>
    <property type="match status" value="1"/>
</dbReference>
<dbReference type="PANTHER" id="PTHR11453">
    <property type="entry name" value="ANION EXCHANGE PROTEIN"/>
    <property type="match status" value="1"/>
</dbReference>
<evidence type="ECO:0000256" key="3">
    <source>
        <dbReference type="ARBA" id="ARBA00022554"/>
    </source>
</evidence>
<dbReference type="InterPro" id="IPR003020">
    <property type="entry name" value="HCO3_transpt_euk"/>
</dbReference>
<feature type="compositionally biased region" description="Polar residues" evidence="7">
    <location>
        <begin position="601"/>
        <end position="612"/>
    </location>
</feature>
<dbReference type="GO" id="GO:0000324">
    <property type="term" value="C:fungal-type vacuole"/>
    <property type="evidence" value="ECO:0007669"/>
    <property type="project" value="TreeGrafter"/>
</dbReference>
<feature type="compositionally biased region" description="Polar residues" evidence="7">
    <location>
        <begin position="666"/>
        <end position="678"/>
    </location>
</feature>
<keyword evidence="4 8" id="KW-0812">Transmembrane</keyword>
<dbReference type="OrthoDB" id="1735926at2759"/>
<dbReference type="GO" id="GO:0006820">
    <property type="term" value="P:monoatomic anion transport"/>
    <property type="evidence" value="ECO:0007669"/>
    <property type="project" value="InterPro"/>
</dbReference>
<dbReference type="AlphaFoldDB" id="A0A1E3BE85"/>
<feature type="transmembrane region" description="Helical" evidence="8">
    <location>
        <begin position="293"/>
        <end position="310"/>
    </location>
</feature>
<feature type="transmembrane region" description="Helical" evidence="8">
    <location>
        <begin position="547"/>
        <end position="568"/>
    </location>
</feature>
<feature type="region of interest" description="Disordered" evidence="7">
    <location>
        <begin position="1"/>
        <end position="66"/>
    </location>
</feature>
<comment type="subcellular location">
    <subcellularLocation>
        <location evidence="1">Vacuole membrane</location>
        <topology evidence="1">Multi-pass membrane protein</topology>
    </subcellularLocation>
</comment>
<evidence type="ECO:0000256" key="1">
    <source>
        <dbReference type="ARBA" id="ARBA00004128"/>
    </source>
</evidence>
<evidence type="ECO:0000256" key="7">
    <source>
        <dbReference type="SAM" id="MobiDB-lite"/>
    </source>
</evidence>
<evidence type="ECO:0000313" key="11">
    <source>
        <dbReference type="Proteomes" id="UP000094569"/>
    </source>
</evidence>
<evidence type="ECO:0000256" key="4">
    <source>
        <dbReference type="ARBA" id="ARBA00022692"/>
    </source>
</evidence>
<dbReference type="VEuPathDB" id="FungiDB:SI65_05854"/>
<name>A0A1E3BE85_ASPCR</name>
<keyword evidence="3" id="KW-0926">Vacuole</keyword>
<feature type="transmembrane region" description="Helical" evidence="8">
    <location>
        <begin position="144"/>
        <end position="170"/>
    </location>
</feature>
<evidence type="ECO:0000313" key="10">
    <source>
        <dbReference type="EMBL" id="ODM19237.1"/>
    </source>
</evidence>
<feature type="transmembrane region" description="Helical" evidence="8">
    <location>
        <begin position="465"/>
        <end position="489"/>
    </location>
</feature>
<dbReference type="PANTHER" id="PTHR11453:SF82">
    <property type="entry name" value="BORON TRANSPORTER 1"/>
    <property type="match status" value="1"/>
</dbReference>
<keyword evidence="5 8" id="KW-1133">Transmembrane helix</keyword>
<feature type="transmembrane region" description="Helical" evidence="8">
    <location>
        <begin position="342"/>
        <end position="361"/>
    </location>
</feature>
<dbReference type="STRING" id="573508.A0A1E3BE85"/>
<gene>
    <name evidence="10" type="ORF">SI65_05854</name>
</gene>
<proteinExistence type="inferred from homology"/>
<keyword evidence="11" id="KW-1185">Reference proteome</keyword>
<evidence type="ECO:0000256" key="8">
    <source>
        <dbReference type="SAM" id="Phobius"/>
    </source>
</evidence>
<feature type="compositionally biased region" description="Polar residues" evidence="7">
    <location>
        <begin position="35"/>
        <end position="47"/>
    </location>
</feature>
<dbReference type="Pfam" id="PF00955">
    <property type="entry name" value="HCO3_cotransp"/>
    <property type="match status" value="2"/>
</dbReference>
<accession>A0A1E3BE85</accession>
<dbReference type="Gene3D" id="1.10.287.570">
    <property type="entry name" value="Helical hairpin bin"/>
    <property type="match status" value="1"/>
</dbReference>
<feature type="transmembrane region" description="Helical" evidence="8">
    <location>
        <begin position="256"/>
        <end position="273"/>
    </location>
</feature>